<evidence type="ECO:0000313" key="3">
    <source>
        <dbReference type="EMBL" id="HIF37039.1"/>
    </source>
</evidence>
<accession>A0A7J4GSR8</accession>
<gene>
    <name evidence="3" type="ORF">EYQ70_01260</name>
</gene>
<dbReference type="GO" id="GO:0008641">
    <property type="term" value="F:ubiquitin-like modifier activating enzyme activity"/>
    <property type="evidence" value="ECO:0007669"/>
    <property type="project" value="InterPro"/>
</dbReference>
<dbReference type="PROSITE" id="PS50206">
    <property type="entry name" value="RHODANESE_3"/>
    <property type="match status" value="1"/>
</dbReference>
<feature type="coiled-coil region" evidence="1">
    <location>
        <begin position="385"/>
        <end position="443"/>
    </location>
</feature>
<dbReference type="SUPFAM" id="SSF69572">
    <property type="entry name" value="Activating enzymes of the ubiquitin-like proteins"/>
    <property type="match status" value="1"/>
</dbReference>
<dbReference type="InterPro" id="IPR001763">
    <property type="entry name" value="Rhodanese-like_dom"/>
</dbReference>
<dbReference type="GO" id="GO:0005737">
    <property type="term" value="C:cytoplasm"/>
    <property type="evidence" value="ECO:0007669"/>
    <property type="project" value="TreeGrafter"/>
</dbReference>
<dbReference type="Pfam" id="PF00581">
    <property type="entry name" value="Rhodanese"/>
    <property type="match status" value="1"/>
</dbReference>
<dbReference type="InterPro" id="IPR045886">
    <property type="entry name" value="ThiF/MoeB/HesA"/>
</dbReference>
<evidence type="ECO:0000256" key="1">
    <source>
        <dbReference type="SAM" id="Coils"/>
    </source>
</evidence>
<dbReference type="GO" id="GO:0004792">
    <property type="term" value="F:thiosulfate-cyanide sulfurtransferase activity"/>
    <property type="evidence" value="ECO:0007669"/>
    <property type="project" value="TreeGrafter"/>
</dbReference>
<dbReference type="Gene3D" id="3.40.250.10">
    <property type="entry name" value="Rhodanese-like domain"/>
    <property type="match status" value="1"/>
</dbReference>
<protein>
    <recommendedName>
        <fullName evidence="2">Rhodanese domain-containing protein</fullName>
    </recommendedName>
</protein>
<dbReference type="InterPro" id="IPR000594">
    <property type="entry name" value="ThiF_NAD_FAD-bd"/>
</dbReference>
<dbReference type="SMART" id="SM00450">
    <property type="entry name" value="RHOD"/>
    <property type="match status" value="1"/>
</dbReference>
<organism evidence="3 4">
    <name type="scientific">Marine Group III euryarchaeote</name>
    <dbReference type="NCBI Taxonomy" id="2173149"/>
    <lineage>
        <taxon>Archaea</taxon>
        <taxon>Methanobacteriati</taxon>
        <taxon>Thermoplasmatota</taxon>
        <taxon>Thermoplasmata</taxon>
        <taxon>Candidatus Thermoprofundales</taxon>
    </lineage>
</organism>
<dbReference type="Pfam" id="PF00899">
    <property type="entry name" value="ThiF"/>
    <property type="match status" value="1"/>
</dbReference>
<name>A0A7J4GSR8_9ARCH</name>
<comment type="caution">
    <text evidence="3">The sequence shown here is derived from an EMBL/GenBank/DDBJ whole genome shotgun (WGS) entry which is preliminary data.</text>
</comment>
<keyword evidence="1" id="KW-0175">Coiled coil</keyword>
<dbReference type="InterPro" id="IPR036873">
    <property type="entry name" value="Rhodanese-like_dom_sf"/>
</dbReference>
<evidence type="ECO:0000259" key="2">
    <source>
        <dbReference type="PROSITE" id="PS50206"/>
    </source>
</evidence>
<dbReference type="InterPro" id="IPR035985">
    <property type="entry name" value="Ubiquitin-activating_enz"/>
</dbReference>
<feature type="domain" description="Rhodanese" evidence="2">
    <location>
        <begin position="265"/>
        <end position="353"/>
    </location>
</feature>
<proteinExistence type="predicted"/>
<dbReference type="CDD" id="cd00757">
    <property type="entry name" value="ThiF_MoeB_HesA_family"/>
    <property type="match status" value="1"/>
</dbReference>
<sequence>MCIVNDKEKIVYSRQITLPEVGEKGQEELEDTGILIVGMGGLGCPVAHYLISSGIGYVTIMDPDKVELSNLSRQPLYTADDVGEYKVKAAKEVLSHINSNAVINEIPEELTKENALTHVSAHDFVIDCTDNVDSRYIMSDICQSIEKPLIHGGIRAFEGNVGVFLPGSGYYRALYPKPPAPESIEDCSTTGVLSTFVGWVGMHQALMAVQLALGLVKESSFYFMDGRNGTVRQVEVPDLVVEKEEVALALPMHISSSELKERLNSDNPPVLIDVRGPHERAEVKIEASDIHIPMDVFAQRVGSIPRNGNIVLYCHLGIRSNSARAWLESEGIPASHLQGGIEAWLFDNMNSSETPIAMANDLESEDSEPEKPLSLEEQNAQVVANAKMEAELEKIKTESQHSELAGLVALKDKLLQQSLEVEKQKQEHELKLEEMKISAASKKSNTKFLVEAVYLVYNDGRLLGHVFSEDQQTDPEILTSMLMAVNDFVADSLGATGNIGNLEFGANSIVIEKAKHCYMVSMNYGEPSDSLRVGLQKQLTLIEDKYLNKLDGWDGDTSAFEGCTSNLVKVLLESTVTDRSEVA</sequence>
<dbReference type="Gene3D" id="3.40.50.720">
    <property type="entry name" value="NAD(P)-binding Rossmann-like Domain"/>
    <property type="match status" value="1"/>
</dbReference>
<dbReference type="GO" id="GO:0016779">
    <property type="term" value="F:nucleotidyltransferase activity"/>
    <property type="evidence" value="ECO:0007669"/>
    <property type="project" value="TreeGrafter"/>
</dbReference>
<reference evidence="4" key="1">
    <citation type="journal article" date="2019" name="bioRxiv">
        <title>Genome diversification in globally distributed novel marine Proteobacteria is linked to environmental adaptation.</title>
        <authorList>
            <person name="Zhou Z."/>
            <person name="Tran P.Q."/>
            <person name="Kieft K."/>
            <person name="Anantharaman K."/>
        </authorList>
    </citation>
    <scope>NUCLEOTIDE SEQUENCE [LARGE SCALE GENOMIC DNA]</scope>
</reference>
<dbReference type="AlphaFoldDB" id="A0A7J4GSR8"/>
<dbReference type="Proteomes" id="UP000585802">
    <property type="component" value="Unassembled WGS sequence"/>
</dbReference>
<dbReference type="PANTHER" id="PTHR10953:SF102">
    <property type="entry name" value="ADENYLYLTRANSFERASE AND SULFURTRANSFERASE MOCS3"/>
    <property type="match status" value="1"/>
</dbReference>
<dbReference type="EMBL" id="DUCX01000020">
    <property type="protein sequence ID" value="HIF37039.1"/>
    <property type="molecule type" value="Genomic_DNA"/>
</dbReference>
<evidence type="ECO:0000313" key="4">
    <source>
        <dbReference type="Proteomes" id="UP000585802"/>
    </source>
</evidence>
<dbReference type="PANTHER" id="PTHR10953">
    <property type="entry name" value="UBIQUITIN-ACTIVATING ENZYME E1"/>
    <property type="match status" value="1"/>
</dbReference>